<dbReference type="AlphaFoldDB" id="I4B2L3"/>
<evidence type="ECO:0000313" key="1">
    <source>
        <dbReference type="EMBL" id="AFM11520.1"/>
    </source>
</evidence>
<keyword evidence="1" id="KW-0378">Hydrolase</keyword>
<evidence type="ECO:0000313" key="2">
    <source>
        <dbReference type="Proteomes" id="UP000006048"/>
    </source>
</evidence>
<gene>
    <name evidence="1" type="ordered locus">Turpa_0869</name>
</gene>
<dbReference type="KEGG" id="tpx:Turpa_0869"/>
<protein>
    <submittedName>
        <fullName evidence="1">Alpha/beta hydrolase fold containing protein</fullName>
    </submittedName>
</protein>
<dbReference type="STRING" id="869212.Turpa_0869"/>
<reference evidence="1 2" key="1">
    <citation type="submission" date="2012-06" db="EMBL/GenBank/DDBJ databases">
        <title>The complete chromosome of genome of Turneriella parva DSM 21527.</title>
        <authorList>
            <consortium name="US DOE Joint Genome Institute (JGI-PGF)"/>
            <person name="Lucas S."/>
            <person name="Han J."/>
            <person name="Lapidus A."/>
            <person name="Bruce D."/>
            <person name="Goodwin L."/>
            <person name="Pitluck S."/>
            <person name="Peters L."/>
            <person name="Kyrpides N."/>
            <person name="Mavromatis K."/>
            <person name="Ivanova N."/>
            <person name="Mikhailova N."/>
            <person name="Chertkov O."/>
            <person name="Detter J.C."/>
            <person name="Tapia R."/>
            <person name="Han C."/>
            <person name="Land M."/>
            <person name="Hauser L."/>
            <person name="Markowitz V."/>
            <person name="Cheng J.-F."/>
            <person name="Hugenholtz P."/>
            <person name="Woyke T."/>
            <person name="Wu D."/>
            <person name="Gronow S."/>
            <person name="Wellnitz S."/>
            <person name="Brambilla E."/>
            <person name="Klenk H.-P."/>
            <person name="Eisen J.A."/>
        </authorList>
    </citation>
    <scope>NUCLEOTIDE SEQUENCE [LARGE SCALE GENOMIC DNA]</scope>
    <source>
        <strain evidence="2">ATCC BAA-1111 / DSM 21527 / NCTC 11395 / H</strain>
    </source>
</reference>
<dbReference type="Pfam" id="PF02089">
    <property type="entry name" value="Palm_thioest"/>
    <property type="match status" value="1"/>
</dbReference>
<name>I4B2L3_TURPD</name>
<dbReference type="HOGENOM" id="CLU_071821_1_0_12"/>
<proteinExistence type="predicted"/>
<accession>I4B2L3</accession>
<sequence>MTKPPRSYLAIDTRRELSPQPPSRWGLWREAAVALELANLALRYPALTRGKRPFNHPVILFPGFGTDEVAMTVLHHYLKTIGAEVHHWGLGRNHGYVPDLLAQAIQRLKEFTADGLQVHLVGWSLGGYIAREVARELPEQVAHVVTLGSPVVGGPKFTAVGELYKSWGFDLEAMARDVEMRSAVPIKNAILAIYSKADAVVDWRACIDQRSPNVTHAEVSGSHLGLVVNAKAFELVRDFLSA</sequence>
<dbReference type="Proteomes" id="UP000006048">
    <property type="component" value="Chromosome"/>
</dbReference>
<dbReference type="InterPro" id="IPR029058">
    <property type="entry name" value="AB_hydrolase_fold"/>
</dbReference>
<dbReference type="EMBL" id="CP002959">
    <property type="protein sequence ID" value="AFM11520.1"/>
    <property type="molecule type" value="Genomic_DNA"/>
</dbReference>
<dbReference type="SUPFAM" id="SSF53474">
    <property type="entry name" value="alpha/beta-Hydrolases"/>
    <property type="match status" value="1"/>
</dbReference>
<dbReference type="GO" id="GO:0016787">
    <property type="term" value="F:hydrolase activity"/>
    <property type="evidence" value="ECO:0007669"/>
    <property type="project" value="UniProtKB-KW"/>
</dbReference>
<dbReference type="Gene3D" id="3.40.50.1820">
    <property type="entry name" value="alpha/beta hydrolase"/>
    <property type="match status" value="1"/>
</dbReference>
<organism evidence="1 2">
    <name type="scientific">Turneriella parva (strain ATCC BAA-1111 / DSM 21527 / NCTC 11395 / H)</name>
    <name type="common">Leptospira parva</name>
    <dbReference type="NCBI Taxonomy" id="869212"/>
    <lineage>
        <taxon>Bacteria</taxon>
        <taxon>Pseudomonadati</taxon>
        <taxon>Spirochaetota</taxon>
        <taxon>Spirochaetia</taxon>
        <taxon>Leptospirales</taxon>
        <taxon>Leptospiraceae</taxon>
        <taxon>Turneriella</taxon>
    </lineage>
</organism>
<keyword evidence="2" id="KW-1185">Reference proteome</keyword>